<dbReference type="HOGENOM" id="CLU_3132960_0_0_12"/>
<accession>W5SLB0</accession>
<sequence>MMDFEDNFDIYELESYFISQNDLIGLEYFGYDTYTSHIQRTNFKMYWIQ</sequence>
<organism evidence="1">
    <name type="scientific">Borrelia crocidurae DOU</name>
    <dbReference type="NCBI Taxonomy" id="1293575"/>
    <lineage>
        <taxon>Bacteria</taxon>
        <taxon>Pseudomonadati</taxon>
        <taxon>Spirochaetota</taxon>
        <taxon>Spirochaetia</taxon>
        <taxon>Spirochaetales</taxon>
        <taxon>Borreliaceae</taxon>
        <taxon>Borrelia</taxon>
    </lineage>
</organism>
<dbReference type="AlphaFoldDB" id="W5SLB0"/>
<reference evidence="1" key="1">
    <citation type="submission" date="2013-02" db="EMBL/GenBank/DDBJ databases">
        <title>Comparative genomics of Borrelia species.</title>
        <authorList>
            <person name="Schwan T.G."/>
            <person name="Raffel S.J."/>
            <person name="Porcella S.F."/>
        </authorList>
    </citation>
    <scope>NUCLEOTIDE SEQUENCE</scope>
    <source>
        <strain evidence="1">DOU</strain>
        <plasmid evidence="1">unnamed</plasmid>
    </source>
</reference>
<geneLocation type="plasmid" evidence="1">
    <name>unnamed</name>
</geneLocation>
<proteinExistence type="predicted"/>
<dbReference type="RefSeq" id="WP_155807015.1">
    <property type="nucleotide sequence ID" value="NZ_CP004330.1"/>
</dbReference>
<protein>
    <submittedName>
        <fullName evidence="1">Uncharacterized protein</fullName>
    </submittedName>
</protein>
<name>W5SLB0_9SPIR</name>
<dbReference type="EMBL" id="CP004330">
    <property type="protein sequence ID" value="AHH07675.1"/>
    <property type="molecule type" value="Genomic_DNA"/>
</dbReference>
<keyword evidence="1" id="KW-0614">Plasmid</keyword>
<evidence type="ECO:0000313" key="1">
    <source>
        <dbReference type="EMBL" id="AHH07675.1"/>
    </source>
</evidence>
<gene>
    <name evidence="1" type="ORF">BCD_1609</name>
</gene>